<keyword evidence="3 14" id="KW-0813">Transport</keyword>
<keyword evidence="10" id="KW-0472">Membrane</keyword>
<evidence type="ECO:0000256" key="1">
    <source>
        <dbReference type="ARBA" id="ARBA00004137"/>
    </source>
</evidence>
<evidence type="ECO:0000256" key="13">
    <source>
        <dbReference type="ARBA" id="ARBA00025311"/>
    </source>
</evidence>
<evidence type="ECO:0000256" key="11">
    <source>
        <dbReference type="ARBA" id="ARBA00023157"/>
    </source>
</evidence>
<comment type="subcellular location">
    <subcellularLocation>
        <location evidence="1 14">Mitochondrion inner membrane</location>
        <topology evidence="1 14">Peripheral membrane protein</topology>
        <orientation evidence="1 14">Intermembrane side</orientation>
    </subcellularLocation>
</comment>
<evidence type="ECO:0000256" key="10">
    <source>
        <dbReference type="ARBA" id="ARBA00023136"/>
    </source>
</evidence>
<dbReference type="InterPro" id="IPR035427">
    <property type="entry name" value="Tim10-like_dom_sf"/>
</dbReference>
<dbReference type="PANTHER" id="PTHR11038">
    <property type="entry name" value="MITOCHONDRIAL IMPORT INNER MEMBRANE TRANSLOCASE SUBUNIT TIM10"/>
    <property type="match status" value="1"/>
</dbReference>
<dbReference type="STRING" id="32264.T1KMP1"/>
<evidence type="ECO:0000256" key="12">
    <source>
        <dbReference type="ARBA" id="ARBA00023186"/>
    </source>
</evidence>
<dbReference type="PANTHER" id="PTHR11038:SF16">
    <property type="entry name" value="MITOCHONDRIAL IMPORT INNER MEMBRANE TRANSLOCASE SUBUNIT TIM10"/>
    <property type="match status" value="1"/>
</dbReference>
<comment type="domain">
    <text evidence="14">The twin CX3C motif contains 4 conserved Cys residues that form 2 disulfide bonds in the mitochondrial intermembrane space.</text>
</comment>
<dbReference type="eggNOG" id="KOG3480">
    <property type="taxonomic scope" value="Eukaryota"/>
</dbReference>
<proteinExistence type="inferred from homology"/>
<keyword evidence="4" id="KW-0479">Metal-binding</keyword>
<keyword evidence="12 14" id="KW-0143">Chaperone</keyword>
<dbReference type="Gene3D" id="1.10.287.810">
    <property type="entry name" value="Mitochondrial import inner membrane translocase subunit tim13 like domains"/>
    <property type="match status" value="1"/>
</dbReference>
<dbReference type="FunFam" id="1.10.287.810:FF:000002">
    <property type="entry name" value="Mitochondrial import inner membrane translocase subunit tim10"/>
    <property type="match status" value="1"/>
</dbReference>
<keyword evidence="9 14" id="KW-0496">Mitochondrion</keyword>
<feature type="domain" description="Tim10-like" evidence="15">
    <location>
        <begin position="23"/>
        <end position="83"/>
    </location>
</feature>
<keyword evidence="6" id="KW-0862">Zinc</keyword>
<dbReference type="EnsemblMetazoa" id="tetur15g02330.1">
    <property type="protein sequence ID" value="tetur15g02330.1"/>
    <property type="gene ID" value="tetur15g02330"/>
</dbReference>
<keyword evidence="8 14" id="KW-0811">Translocation</keyword>
<dbReference type="InterPro" id="IPR004217">
    <property type="entry name" value="Tim10-like"/>
</dbReference>
<reference evidence="17" key="1">
    <citation type="submission" date="2011-08" db="EMBL/GenBank/DDBJ databases">
        <authorList>
            <person name="Rombauts S."/>
        </authorList>
    </citation>
    <scope>NUCLEOTIDE SEQUENCE</scope>
    <source>
        <strain evidence="17">London</strain>
    </source>
</reference>
<reference evidence="16" key="2">
    <citation type="submission" date="2015-06" db="UniProtKB">
        <authorList>
            <consortium name="EnsemblMetazoa"/>
        </authorList>
    </citation>
    <scope>IDENTIFICATION</scope>
</reference>
<dbReference type="Proteomes" id="UP000015104">
    <property type="component" value="Unassembled WGS sequence"/>
</dbReference>
<keyword evidence="7 14" id="KW-0653">Protein transport</keyword>
<evidence type="ECO:0000256" key="2">
    <source>
        <dbReference type="ARBA" id="ARBA00006720"/>
    </source>
</evidence>
<dbReference type="GO" id="GO:0046872">
    <property type="term" value="F:metal ion binding"/>
    <property type="evidence" value="ECO:0007669"/>
    <property type="project" value="UniProtKB-KW"/>
</dbReference>
<organism evidence="16 17">
    <name type="scientific">Tetranychus urticae</name>
    <name type="common">Two-spotted spider mite</name>
    <dbReference type="NCBI Taxonomy" id="32264"/>
    <lineage>
        <taxon>Eukaryota</taxon>
        <taxon>Metazoa</taxon>
        <taxon>Ecdysozoa</taxon>
        <taxon>Arthropoda</taxon>
        <taxon>Chelicerata</taxon>
        <taxon>Arachnida</taxon>
        <taxon>Acari</taxon>
        <taxon>Acariformes</taxon>
        <taxon>Trombidiformes</taxon>
        <taxon>Prostigmata</taxon>
        <taxon>Eleutherengona</taxon>
        <taxon>Raphignathae</taxon>
        <taxon>Tetranychoidea</taxon>
        <taxon>Tetranychidae</taxon>
        <taxon>Tetranychus</taxon>
    </lineage>
</organism>
<comment type="similarity">
    <text evidence="2 14">Belongs to the small Tim family.</text>
</comment>
<dbReference type="Pfam" id="PF02953">
    <property type="entry name" value="zf-Tim10_DDP"/>
    <property type="match status" value="1"/>
</dbReference>
<evidence type="ECO:0000256" key="8">
    <source>
        <dbReference type="ARBA" id="ARBA00023010"/>
    </source>
</evidence>
<comment type="function">
    <text evidence="13">Mitochondrial intermembrane chaperone that participates in the import and insertion of multi-pass transmembrane proteins into the mitochondrial inner membrane. May also be required for the transfer of beta-barrel precursors from the TOM complex to the sorting and assembly machinery (SAM complex) of the outer membrane. Acts as a chaperone-like protein that protects the hydrophobic precursors from aggregation and guide them through the mitochondrial intermembrane space.</text>
</comment>
<evidence type="ECO:0000313" key="17">
    <source>
        <dbReference type="Proteomes" id="UP000015104"/>
    </source>
</evidence>
<evidence type="ECO:0000256" key="3">
    <source>
        <dbReference type="ARBA" id="ARBA00022448"/>
    </source>
</evidence>
<keyword evidence="11 14" id="KW-1015">Disulfide bond</keyword>
<evidence type="ECO:0000256" key="14">
    <source>
        <dbReference type="RuleBase" id="RU367043"/>
    </source>
</evidence>
<evidence type="ECO:0000256" key="6">
    <source>
        <dbReference type="ARBA" id="ARBA00022833"/>
    </source>
</evidence>
<comment type="function">
    <text evidence="14">Mitochondrial intermembrane chaperone that participates in the import and insertion of some multi-pass transmembrane proteins into the mitochondrial inner membrane. Also required for the transfer of beta-barrel precursors from the TOM complex to the sorting and assembly machinery (SAM complex) of the outer membrane. Acts as a chaperone-like protein that protects the hydrophobic precursors from aggregation and guide them through the mitochondrial intermembrane space.</text>
</comment>
<evidence type="ECO:0000256" key="4">
    <source>
        <dbReference type="ARBA" id="ARBA00022723"/>
    </source>
</evidence>
<dbReference type="GO" id="GO:0015031">
    <property type="term" value="P:protein transport"/>
    <property type="evidence" value="ECO:0007669"/>
    <property type="project" value="UniProtKB-KW"/>
</dbReference>
<dbReference type="HOGENOM" id="CLU_162151_2_0_1"/>
<name>T1KMP1_TETUR</name>
<comment type="subunit">
    <text evidence="14">Heterohexamer.</text>
</comment>
<keyword evidence="5 14" id="KW-0999">Mitochondrion inner membrane</keyword>
<protein>
    <recommendedName>
        <fullName evidence="14">Mitochondrial import inner membrane translocase subunit</fullName>
    </recommendedName>
</protein>
<evidence type="ECO:0000256" key="9">
    <source>
        <dbReference type="ARBA" id="ARBA00023128"/>
    </source>
</evidence>
<sequence>MAGKMEQQVNPALAHLDPSLAQFAEGMEIEIITDMFQRMNASCMKKCISPKYRDAELSKGESVCLDRCVAKFVDIHSKIGKKVADYTLQEQSAAKQASEAS</sequence>
<dbReference type="GO" id="GO:0005743">
    <property type="term" value="C:mitochondrial inner membrane"/>
    <property type="evidence" value="ECO:0007669"/>
    <property type="project" value="UniProtKB-SubCell"/>
</dbReference>
<accession>T1KMP1</accession>
<dbReference type="AlphaFoldDB" id="T1KMP1"/>
<dbReference type="EMBL" id="CAEY01000248">
    <property type="status" value="NOT_ANNOTATED_CDS"/>
    <property type="molecule type" value="Genomic_DNA"/>
</dbReference>
<evidence type="ECO:0000256" key="7">
    <source>
        <dbReference type="ARBA" id="ARBA00022927"/>
    </source>
</evidence>
<dbReference type="GO" id="GO:0045039">
    <property type="term" value="P:protein insertion into mitochondrial inner membrane"/>
    <property type="evidence" value="ECO:0007669"/>
    <property type="project" value="UniProtKB-ARBA"/>
</dbReference>
<dbReference type="SUPFAM" id="SSF144122">
    <property type="entry name" value="Tim10-like"/>
    <property type="match status" value="1"/>
</dbReference>
<keyword evidence="17" id="KW-1185">Reference proteome</keyword>
<evidence type="ECO:0000313" key="16">
    <source>
        <dbReference type="EnsemblMetazoa" id="tetur15g02330.1"/>
    </source>
</evidence>
<evidence type="ECO:0000256" key="5">
    <source>
        <dbReference type="ARBA" id="ARBA00022792"/>
    </source>
</evidence>
<evidence type="ECO:0000259" key="15">
    <source>
        <dbReference type="Pfam" id="PF02953"/>
    </source>
</evidence>